<dbReference type="InterPro" id="IPR011990">
    <property type="entry name" value="TPR-like_helical_dom_sf"/>
</dbReference>
<keyword evidence="2" id="KW-0472">Membrane</keyword>
<dbReference type="InterPro" id="IPR035897">
    <property type="entry name" value="Toll_tir_struct_dom_sf"/>
</dbReference>
<keyword evidence="5" id="KW-1185">Reference proteome</keyword>
<dbReference type="InterPro" id="IPR002182">
    <property type="entry name" value="NB-ARC"/>
</dbReference>
<dbReference type="Pfam" id="PF13676">
    <property type="entry name" value="TIR_2"/>
    <property type="match status" value="1"/>
</dbReference>
<dbReference type="InterPro" id="IPR044974">
    <property type="entry name" value="Disease_R_plants"/>
</dbReference>
<feature type="compositionally biased region" description="Basic and acidic residues" evidence="1">
    <location>
        <begin position="1119"/>
        <end position="1134"/>
    </location>
</feature>
<dbReference type="Gene3D" id="1.10.8.430">
    <property type="entry name" value="Helical domain of apoptotic protease-activating factors"/>
    <property type="match status" value="1"/>
</dbReference>
<feature type="compositionally biased region" description="Basic and acidic residues" evidence="1">
    <location>
        <begin position="771"/>
        <end position="793"/>
    </location>
</feature>
<feature type="region of interest" description="Disordered" evidence="1">
    <location>
        <begin position="1092"/>
        <end position="1161"/>
    </location>
</feature>
<evidence type="ECO:0000313" key="5">
    <source>
        <dbReference type="Proteomes" id="UP000054558"/>
    </source>
</evidence>
<evidence type="ECO:0000259" key="3">
    <source>
        <dbReference type="PROSITE" id="PS50104"/>
    </source>
</evidence>
<dbReference type="Gene3D" id="3.80.10.10">
    <property type="entry name" value="Ribonuclease Inhibitor"/>
    <property type="match status" value="1"/>
</dbReference>
<dbReference type="Gene3D" id="3.40.50.300">
    <property type="entry name" value="P-loop containing nucleotide triphosphate hydrolases"/>
    <property type="match status" value="1"/>
</dbReference>
<dbReference type="Gene3D" id="3.40.50.10140">
    <property type="entry name" value="Toll/interleukin-1 receptor homology (TIR) domain"/>
    <property type="match status" value="1"/>
</dbReference>
<reference evidence="4 5" key="1">
    <citation type="journal article" date="2014" name="Nat. Commun.">
        <title>Klebsormidium flaccidum genome reveals primary factors for plant terrestrial adaptation.</title>
        <authorList>
            <person name="Hori K."/>
            <person name="Maruyama F."/>
            <person name="Fujisawa T."/>
            <person name="Togashi T."/>
            <person name="Yamamoto N."/>
            <person name="Seo M."/>
            <person name="Sato S."/>
            <person name="Yamada T."/>
            <person name="Mori H."/>
            <person name="Tajima N."/>
            <person name="Moriyama T."/>
            <person name="Ikeuchi M."/>
            <person name="Watanabe M."/>
            <person name="Wada H."/>
            <person name="Kobayashi K."/>
            <person name="Saito M."/>
            <person name="Masuda T."/>
            <person name="Sasaki-Sekimoto Y."/>
            <person name="Mashiguchi K."/>
            <person name="Awai K."/>
            <person name="Shimojima M."/>
            <person name="Masuda S."/>
            <person name="Iwai M."/>
            <person name="Nobusawa T."/>
            <person name="Narise T."/>
            <person name="Kondo S."/>
            <person name="Saito H."/>
            <person name="Sato R."/>
            <person name="Murakawa M."/>
            <person name="Ihara Y."/>
            <person name="Oshima-Yamada Y."/>
            <person name="Ohtaka K."/>
            <person name="Satoh M."/>
            <person name="Sonobe K."/>
            <person name="Ishii M."/>
            <person name="Ohtani R."/>
            <person name="Kanamori-Sato M."/>
            <person name="Honoki R."/>
            <person name="Miyazaki D."/>
            <person name="Mochizuki H."/>
            <person name="Umetsu J."/>
            <person name="Higashi K."/>
            <person name="Shibata D."/>
            <person name="Kamiya Y."/>
            <person name="Sato N."/>
            <person name="Nakamura Y."/>
            <person name="Tabata S."/>
            <person name="Ida S."/>
            <person name="Kurokawa K."/>
            <person name="Ohta H."/>
        </authorList>
    </citation>
    <scope>NUCLEOTIDE SEQUENCE [LARGE SCALE GENOMIC DNA]</scope>
    <source>
        <strain evidence="4 5">NIES-2285</strain>
    </source>
</reference>
<feature type="domain" description="TIR" evidence="3">
    <location>
        <begin position="8"/>
        <end position="138"/>
    </location>
</feature>
<dbReference type="Gene3D" id="1.25.40.10">
    <property type="entry name" value="Tetratricopeptide repeat domain"/>
    <property type="match status" value="1"/>
</dbReference>
<dbReference type="GO" id="GO:0007165">
    <property type="term" value="P:signal transduction"/>
    <property type="evidence" value="ECO:0007669"/>
    <property type="project" value="InterPro"/>
</dbReference>
<protein>
    <submittedName>
        <fullName evidence="4">Disease resistance protein (TIR-NBS-LRR class) family</fullName>
    </submittedName>
</protein>
<dbReference type="InterPro" id="IPR042197">
    <property type="entry name" value="Apaf_helical"/>
</dbReference>
<evidence type="ECO:0000256" key="1">
    <source>
        <dbReference type="SAM" id="MobiDB-lite"/>
    </source>
</evidence>
<accession>A0A1Y1IBQ4</accession>
<dbReference type="GO" id="GO:0043531">
    <property type="term" value="F:ADP binding"/>
    <property type="evidence" value="ECO:0007669"/>
    <property type="project" value="InterPro"/>
</dbReference>
<evidence type="ECO:0000313" key="4">
    <source>
        <dbReference type="EMBL" id="GAQ86531.1"/>
    </source>
</evidence>
<dbReference type="SUPFAM" id="SSF52200">
    <property type="entry name" value="Toll/Interleukin receptor TIR domain"/>
    <property type="match status" value="1"/>
</dbReference>
<dbReference type="InterPro" id="IPR000157">
    <property type="entry name" value="TIR_dom"/>
</dbReference>
<dbReference type="OrthoDB" id="1357022at2759"/>
<dbReference type="EMBL" id="DF237244">
    <property type="protein sequence ID" value="GAQ86531.1"/>
    <property type="molecule type" value="Genomic_DNA"/>
</dbReference>
<dbReference type="InterPro" id="IPR032675">
    <property type="entry name" value="LRR_dom_sf"/>
</dbReference>
<dbReference type="PANTHER" id="PTHR11017:SF385">
    <property type="entry name" value="DISEASE RESISTANCE PROTEIN (TIR-NBS-LRR CLASS)-RELATED"/>
    <property type="match status" value="1"/>
</dbReference>
<dbReference type="InterPro" id="IPR027417">
    <property type="entry name" value="P-loop_NTPase"/>
</dbReference>
<dbReference type="SUPFAM" id="SSF81901">
    <property type="entry name" value="HCP-like"/>
    <property type="match status" value="1"/>
</dbReference>
<dbReference type="InterPro" id="IPR006597">
    <property type="entry name" value="Sel1-like"/>
</dbReference>
<name>A0A1Y1IBQ4_KLENI</name>
<evidence type="ECO:0000256" key="2">
    <source>
        <dbReference type="SAM" id="Phobius"/>
    </source>
</evidence>
<dbReference type="SUPFAM" id="SSF52058">
    <property type="entry name" value="L domain-like"/>
    <property type="match status" value="1"/>
</dbReference>
<dbReference type="GO" id="GO:0006952">
    <property type="term" value="P:defense response"/>
    <property type="evidence" value="ECO:0007669"/>
    <property type="project" value="InterPro"/>
</dbReference>
<keyword evidence="2" id="KW-0812">Transmembrane</keyword>
<dbReference type="Proteomes" id="UP000054558">
    <property type="component" value="Unassembled WGS sequence"/>
</dbReference>
<dbReference type="Pfam" id="PF08238">
    <property type="entry name" value="Sel1"/>
    <property type="match status" value="3"/>
</dbReference>
<organism evidence="4 5">
    <name type="scientific">Klebsormidium nitens</name>
    <name type="common">Green alga</name>
    <name type="synonym">Ulothrix nitens</name>
    <dbReference type="NCBI Taxonomy" id="105231"/>
    <lineage>
        <taxon>Eukaryota</taxon>
        <taxon>Viridiplantae</taxon>
        <taxon>Streptophyta</taxon>
        <taxon>Klebsormidiophyceae</taxon>
        <taxon>Klebsormidiales</taxon>
        <taxon>Klebsormidiaceae</taxon>
        <taxon>Klebsormidium</taxon>
    </lineage>
</organism>
<gene>
    <name evidence="4" type="ORF">KFL_002950030</name>
</gene>
<dbReference type="PANTHER" id="PTHR11017">
    <property type="entry name" value="LEUCINE-RICH REPEAT-CONTAINING PROTEIN"/>
    <property type="match status" value="1"/>
</dbReference>
<keyword evidence="2" id="KW-1133">Transmembrane helix</keyword>
<sequence>MTAPHRVGKYDVFISHCGKDCKKGFADLLRDDLERAGVLCFFDEHSLEVGDAAPAEMLKAMEEATYGVVILSPGFWEREWCMKELETFVRRGRFVPVFYEGFQAVSAAAEAAMAKRVWRGFQQSKWDEEAYRRLAQESASFTGIRLEEESWWLSCIRRVRYEVLRLLGKVGGGIQISEDELLVGQKEHLRELKRLLGLSQEGVAGTGGTQAAGEILKQLGNVDEDPGNPDRGRELIRQRLNGKRVLICLDDVWETVCIETAVVNVSDLALGSRILKTSRKKESIGGHVHDLDSLDPEPAWELFCWHAFGGKMPPEGLAELAKKAAARCGGLPLAIRVLGRQVAEAGDKKKRLEDFIALPRDDDAMIDCRNIIRTSYDNLPVEPRGLGDVFILVAGVWPRNPEFMQHQRAVENLGAAVYGDEPRSTRFKLASKALEKLNSLSLVGLKVKAFGYRGDVSGGVSLTVHDLIVDVADGLIERGAAESERFYQPAGVARAADGADEPEFAMVQQAAEPAGVGRALTGLTSLDLRVRALQSLPESVGALTGLTSLDLHICGALASLPESVGALTGLTSLDLNDCQALQGASQYWWAAAKGEAWAQVNLGACFYHGTWVEKDEARAAELYAKAAEQGDAEAQCRLGNCYARGRGVEKDGAIAVKWMRTAAEQGDPAMVANLAEVLMEGLGGAPNWVEALRLFESSLNICAPSKVTSAWMLWGGRNGVRQDRLKAKTMCEEVLTTEDLDDQLKGWEAVGWTWPAALEWFRGEAWRADEPSGEALERGEGDRGLHQEADENGRGSLHPRPVDFGKGALAEPSGRAENAGESHENPAAVLSNTAHSGEALGPRRRPTFVILQHISTTAGIVAIALGVVAIAIAVSETRRRDLPTATRRNTSRGDRRRKGSTVRCIADIRCANGTVIEVQHSAISSTEMLKREAVHDDIIWVVDARTPRSCKSEECRDESCDGRHIPVVERVAGDLTNMPPAPATSEFAIFTIEVRGLSFPFASNRTVVFDTAQGLFSLRRRLGRRAFLGAKVDSRRFFETYFSPISASCTDELVARYAATCVASDPTGVEKAQFKRWGFVWQPGKCSWRPVSTPVERAPEPPPEEECFRAALSPSEPSRNLDDAERGPRLHTEPKSPITFTKEDTPSSVNPLPAGASEDTY</sequence>
<dbReference type="Pfam" id="PF00931">
    <property type="entry name" value="NB-ARC"/>
    <property type="match status" value="1"/>
</dbReference>
<dbReference type="SMART" id="SM00671">
    <property type="entry name" value="SEL1"/>
    <property type="match status" value="2"/>
</dbReference>
<dbReference type="SMART" id="SM00255">
    <property type="entry name" value="TIR"/>
    <property type="match status" value="1"/>
</dbReference>
<dbReference type="PROSITE" id="PS50104">
    <property type="entry name" value="TIR"/>
    <property type="match status" value="1"/>
</dbReference>
<feature type="transmembrane region" description="Helical" evidence="2">
    <location>
        <begin position="850"/>
        <end position="874"/>
    </location>
</feature>
<feature type="region of interest" description="Disordered" evidence="1">
    <location>
        <begin position="771"/>
        <end position="825"/>
    </location>
</feature>
<proteinExistence type="predicted"/>
<dbReference type="AlphaFoldDB" id="A0A1Y1IBQ4"/>
<dbReference type="PRINTS" id="PR00364">
    <property type="entry name" value="DISEASERSIST"/>
</dbReference>
<dbReference type="SUPFAM" id="SSF52540">
    <property type="entry name" value="P-loop containing nucleoside triphosphate hydrolases"/>
    <property type="match status" value="1"/>
</dbReference>